<dbReference type="AlphaFoldDB" id="A0A2A4I5R2"/>
<name>A0A2A4I5R2_9SPHN</name>
<proteinExistence type="predicted"/>
<keyword evidence="2" id="KW-1185">Reference proteome</keyword>
<reference evidence="1 2" key="1">
    <citation type="submission" date="2017-09" db="EMBL/GenBank/DDBJ databases">
        <title>Sphingomonas adhaesiva DSM 7418, whole genome shotgun sequence.</title>
        <authorList>
            <person name="Feng G."/>
            <person name="Zhu H."/>
        </authorList>
    </citation>
    <scope>NUCLEOTIDE SEQUENCE [LARGE SCALE GENOMIC DNA]</scope>
    <source>
        <strain evidence="1 2">DSM 7418</strain>
    </source>
</reference>
<dbReference type="EMBL" id="NWVC01000008">
    <property type="protein sequence ID" value="PCG13364.1"/>
    <property type="molecule type" value="Genomic_DNA"/>
</dbReference>
<evidence type="ECO:0000313" key="2">
    <source>
        <dbReference type="Proteomes" id="UP000218323"/>
    </source>
</evidence>
<dbReference type="Proteomes" id="UP000218323">
    <property type="component" value="Unassembled WGS sequence"/>
</dbReference>
<organism evidence="1 2">
    <name type="scientific">Sphingomonas adhaesiva</name>
    <dbReference type="NCBI Taxonomy" id="28212"/>
    <lineage>
        <taxon>Bacteria</taxon>
        <taxon>Pseudomonadati</taxon>
        <taxon>Pseudomonadota</taxon>
        <taxon>Alphaproteobacteria</taxon>
        <taxon>Sphingomonadales</taxon>
        <taxon>Sphingomonadaceae</taxon>
        <taxon>Sphingomonas</taxon>
    </lineage>
</organism>
<gene>
    <name evidence="1" type="ORF">COA07_14390</name>
</gene>
<comment type="caution">
    <text evidence="1">The sequence shown here is derived from an EMBL/GenBank/DDBJ whole genome shotgun (WGS) entry which is preliminary data.</text>
</comment>
<protein>
    <submittedName>
        <fullName evidence="1">Uncharacterized protein</fullName>
    </submittedName>
</protein>
<sequence length="112" mass="12045">MTMAWKNAGLVFRGGTKEARELAGKRVRATRDLSGALTYTAGRETPGTFDIPKLAEGLIGYDVPPGQLDAILLVFPTVAGTKLTSLTQAARMETTSVVVNWPTFRTAFEIDA</sequence>
<evidence type="ECO:0000313" key="1">
    <source>
        <dbReference type="EMBL" id="PCG13364.1"/>
    </source>
</evidence>
<accession>A0A2A4I5R2</accession>